<dbReference type="GO" id="GO:0005576">
    <property type="term" value="C:extracellular region"/>
    <property type="evidence" value="ECO:0007669"/>
    <property type="project" value="TreeGrafter"/>
</dbReference>
<dbReference type="EMBL" id="KZ819334">
    <property type="protein sequence ID" value="PWN18795.1"/>
    <property type="molecule type" value="Genomic_DNA"/>
</dbReference>
<evidence type="ECO:0000313" key="3">
    <source>
        <dbReference type="Proteomes" id="UP000245942"/>
    </source>
</evidence>
<organism evidence="2 3">
    <name type="scientific">Pseudomicrostroma glucosiphilum</name>
    <dbReference type="NCBI Taxonomy" id="1684307"/>
    <lineage>
        <taxon>Eukaryota</taxon>
        <taxon>Fungi</taxon>
        <taxon>Dikarya</taxon>
        <taxon>Basidiomycota</taxon>
        <taxon>Ustilaginomycotina</taxon>
        <taxon>Exobasidiomycetes</taxon>
        <taxon>Microstromatales</taxon>
        <taxon>Microstromatales incertae sedis</taxon>
        <taxon>Pseudomicrostroma</taxon>
    </lineage>
</organism>
<dbReference type="SUPFAM" id="SSF55486">
    <property type="entry name" value="Metalloproteases ('zincins'), catalytic domain"/>
    <property type="match status" value="1"/>
</dbReference>
<dbReference type="PANTHER" id="PTHR39399">
    <property type="entry name" value="PROTEIN ZPS1"/>
    <property type="match status" value="1"/>
</dbReference>
<feature type="non-terminal residue" evidence="2">
    <location>
        <position position="1"/>
    </location>
</feature>
<gene>
    <name evidence="2" type="ORF">BCV69DRAFT_237894</name>
</gene>
<sequence length="234" mass="25902">IHESCNASQKLQLERGLFDMKRLCRTAVDHILEHGNQSAVFTSYFGEGADPAVPLGIFERLLRGDKSDTLIRCDDPDHNCATQEGWNGHWRGENATGETVICPLSFETRLPIEKTCAGGFQLARDNVNIYWGADLLHRAMHFPALTNEHVTHLADEYAALLELAHHSPEEAVRNQHTIQDFAFEVFSRKYITPEGCVGEVAANATDAADAHGSTTTTKAHKECHTHSDGVEHCS</sequence>
<dbReference type="RefSeq" id="XP_025345955.1">
    <property type="nucleotide sequence ID" value="XM_025489950.1"/>
</dbReference>
<dbReference type="GO" id="GO:0009277">
    <property type="term" value="C:fungal-type cell wall"/>
    <property type="evidence" value="ECO:0007669"/>
    <property type="project" value="TreeGrafter"/>
</dbReference>
<dbReference type="InterPro" id="IPR024079">
    <property type="entry name" value="MetalloPept_cat_dom_sf"/>
</dbReference>
<dbReference type="InterPro" id="IPR029482">
    <property type="entry name" value="HRXXH"/>
</dbReference>
<dbReference type="AlphaFoldDB" id="A0A316U780"/>
<dbReference type="STRING" id="1684307.A0A316U780"/>
<dbReference type="Pfam" id="PF13933">
    <property type="entry name" value="HRXXH"/>
    <property type="match status" value="1"/>
</dbReference>
<accession>A0A316U780</accession>
<dbReference type="GeneID" id="37011684"/>
<feature type="domain" description="Putative peptidase" evidence="1">
    <location>
        <begin position="1"/>
        <end position="199"/>
    </location>
</feature>
<dbReference type="OrthoDB" id="4689212at2759"/>
<dbReference type="Proteomes" id="UP000245942">
    <property type="component" value="Unassembled WGS sequence"/>
</dbReference>
<dbReference type="GO" id="GO:0008237">
    <property type="term" value="F:metallopeptidase activity"/>
    <property type="evidence" value="ECO:0007669"/>
    <property type="project" value="InterPro"/>
</dbReference>
<proteinExistence type="predicted"/>
<dbReference type="GO" id="GO:0008270">
    <property type="term" value="F:zinc ion binding"/>
    <property type="evidence" value="ECO:0007669"/>
    <property type="project" value="TreeGrafter"/>
</dbReference>
<protein>
    <submittedName>
        <fullName evidence="2">Zincin</fullName>
    </submittedName>
</protein>
<reference evidence="2 3" key="1">
    <citation type="journal article" date="2018" name="Mol. Biol. Evol.">
        <title>Broad Genomic Sampling Reveals a Smut Pathogenic Ancestry of the Fungal Clade Ustilaginomycotina.</title>
        <authorList>
            <person name="Kijpornyongpan T."/>
            <person name="Mondo S.J."/>
            <person name="Barry K."/>
            <person name="Sandor L."/>
            <person name="Lee J."/>
            <person name="Lipzen A."/>
            <person name="Pangilinan J."/>
            <person name="LaButti K."/>
            <person name="Hainaut M."/>
            <person name="Henrissat B."/>
            <person name="Grigoriev I.V."/>
            <person name="Spatafora J.W."/>
            <person name="Aime M.C."/>
        </authorList>
    </citation>
    <scope>NUCLEOTIDE SEQUENCE [LARGE SCALE GENOMIC DNA]</scope>
    <source>
        <strain evidence="2 3">MCA 4718</strain>
    </source>
</reference>
<dbReference type="Gene3D" id="3.40.390.10">
    <property type="entry name" value="Collagenase (Catalytic Domain)"/>
    <property type="match status" value="1"/>
</dbReference>
<evidence type="ECO:0000259" key="1">
    <source>
        <dbReference type="Pfam" id="PF13933"/>
    </source>
</evidence>
<evidence type="ECO:0000313" key="2">
    <source>
        <dbReference type="EMBL" id="PWN18795.1"/>
    </source>
</evidence>
<dbReference type="PANTHER" id="PTHR39399:SF1">
    <property type="entry name" value="PROTEIN ZPS1"/>
    <property type="match status" value="1"/>
</dbReference>
<dbReference type="InterPro" id="IPR039124">
    <property type="entry name" value="PRA1-like"/>
</dbReference>
<dbReference type="GO" id="GO:0005178">
    <property type="term" value="F:integrin binding"/>
    <property type="evidence" value="ECO:0007669"/>
    <property type="project" value="TreeGrafter"/>
</dbReference>
<keyword evidence="3" id="KW-1185">Reference proteome</keyword>
<dbReference type="GO" id="GO:0009986">
    <property type="term" value="C:cell surface"/>
    <property type="evidence" value="ECO:0007669"/>
    <property type="project" value="TreeGrafter"/>
</dbReference>
<name>A0A316U780_9BASI</name>
<feature type="non-terminal residue" evidence="2">
    <location>
        <position position="234"/>
    </location>
</feature>